<dbReference type="InterPro" id="IPR050624">
    <property type="entry name" value="HTH-type_Tx_Regulator"/>
</dbReference>
<evidence type="ECO:0000259" key="4">
    <source>
        <dbReference type="PROSITE" id="PS50977"/>
    </source>
</evidence>
<proteinExistence type="predicted"/>
<dbReference type="OrthoDB" id="9789566at2"/>
<name>A0A3N5CDW7_9BACI</name>
<evidence type="ECO:0000256" key="2">
    <source>
        <dbReference type="ARBA" id="ARBA00023125"/>
    </source>
</evidence>
<dbReference type="Proteomes" id="UP000276443">
    <property type="component" value="Unassembled WGS sequence"/>
</dbReference>
<feature type="domain" description="HTH tetR-type" evidence="4">
    <location>
        <begin position="4"/>
        <end position="64"/>
    </location>
</feature>
<dbReference type="NCBIfam" id="NF037937">
    <property type="entry name" value="septum_RefZ"/>
    <property type="match status" value="1"/>
</dbReference>
<dbReference type="PANTHER" id="PTHR43479">
    <property type="entry name" value="ACREF/ENVCD OPERON REPRESSOR-RELATED"/>
    <property type="match status" value="1"/>
</dbReference>
<evidence type="ECO:0000313" key="5">
    <source>
        <dbReference type="EMBL" id="RPF55341.1"/>
    </source>
</evidence>
<sequence length="195" mass="23817">MSEKSTKEKIMEEAARLFYYNGFDGTSIRSITDHANVNVSMIKYYFNNKQGLLEHMTVDYFEKYIDMLEEITNEEELTDQEHFFHVIDEIIHYKYERFQFSCFIQRELSLDNMFIRELFSTYVAKEKYLLKKITNSFSREWNLNGTEREVFYLQLKSLINGPFTYANDWQDQYHWDRSEDTFISQYVQLLKKWFS</sequence>
<dbReference type="Gene3D" id="1.10.357.10">
    <property type="entry name" value="Tetracycline Repressor, domain 2"/>
    <property type="match status" value="1"/>
</dbReference>
<evidence type="ECO:0000313" key="6">
    <source>
        <dbReference type="Proteomes" id="UP000276443"/>
    </source>
</evidence>
<keyword evidence="1" id="KW-0678">Repressor</keyword>
<gene>
    <name evidence="5" type="ORF">EDC24_0212</name>
</gene>
<keyword evidence="2 3" id="KW-0238">DNA-binding</keyword>
<organism evidence="5 6">
    <name type="scientific">Aquisalibacillus elongatus</name>
    <dbReference type="NCBI Taxonomy" id="485577"/>
    <lineage>
        <taxon>Bacteria</taxon>
        <taxon>Bacillati</taxon>
        <taxon>Bacillota</taxon>
        <taxon>Bacilli</taxon>
        <taxon>Bacillales</taxon>
        <taxon>Bacillaceae</taxon>
        <taxon>Aquisalibacillus</taxon>
    </lineage>
</organism>
<dbReference type="AlphaFoldDB" id="A0A3N5CDW7"/>
<dbReference type="EMBL" id="RKRF01000007">
    <property type="protein sequence ID" value="RPF55341.1"/>
    <property type="molecule type" value="Genomic_DNA"/>
</dbReference>
<protein>
    <submittedName>
        <fullName evidence="5">TetR family transcriptional regulator</fullName>
    </submittedName>
</protein>
<evidence type="ECO:0000256" key="1">
    <source>
        <dbReference type="ARBA" id="ARBA00022491"/>
    </source>
</evidence>
<reference evidence="5 6" key="1">
    <citation type="submission" date="2018-11" db="EMBL/GenBank/DDBJ databases">
        <title>Genomic Encyclopedia of Type Strains, Phase IV (KMG-IV): sequencing the most valuable type-strain genomes for metagenomic binning, comparative biology and taxonomic classification.</title>
        <authorList>
            <person name="Goeker M."/>
        </authorList>
    </citation>
    <scope>NUCLEOTIDE SEQUENCE [LARGE SCALE GENOMIC DNA]</scope>
    <source>
        <strain evidence="5 6">DSM 18090</strain>
    </source>
</reference>
<dbReference type="InterPro" id="IPR009057">
    <property type="entry name" value="Homeodomain-like_sf"/>
</dbReference>
<dbReference type="Pfam" id="PF00440">
    <property type="entry name" value="TetR_N"/>
    <property type="match status" value="1"/>
</dbReference>
<accession>A0A3N5CDW7</accession>
<dbReference type="RefSeq" id="WP_124219010.1">
    <property type="nucleotide sequence ID" value="NZ_RKRF01000007.1"/>
</dbReference>
<dbReference type="SUPFAM" id="SSF46689">
    <property type="entry name" value="Homeodomain-like"/>
    <property type="match status" value="1"/>
</dbReference>
<comment type="caution">
    <text evidence="5">The sequence shown here is derived from an EMBL/GenBank/DDBJ whole genome shotgun (WGS) entry which is preliminary data.</text>
</comment>
<dbReference type="GO" id="GO:0003677">
    <property type="term" value="F:DNA binding"/>
    <property type="evidence" value="ECO:0007669"/>
    <property type="project" value="UniProtKB-UniRule"/>
</dbReference>
<dbReference type="PROSITE" id="PS50977">
    <property type="entry name" value="HTH_TETR_2"/>
    <property type="match status" value="1"/>
</dbReference>
<keyword evidence="6" id="KW-1185">Reference proteome</keyword>
<evidence type="ECO:0000256" key="3">
    <source>
        <dbReference type="PROSITE-ProRule" id="PRU00335"/>
    </source>
</evidence>
<dbReference type="InterPro" id="IPR001647">
    <property type="entry name" value="HTH_TetR"/>
</dbReference>
<dbReference type="PANTHER" id="PTHR43479:SF11">
    <property type="entry name" value="ACREF_ENVCD OPERON REPRESSOR-RELATED"/>
    <property type="match status" value="1"/>
</dbReference>
<feature type="DNA-binding region" description="H-T-H motif" evidence="3">
    <location>
        <begin position="27"/>
        <end position="46"/>
    </location>
</feature>